<sequence length="64" mass="7047">MNRKSVINILCALSAMIAVGIAVWITLTAHTPHTMDDYINHQYLIGVSSGIALILCIIRSYMSK</sequence>
<dbReference type="EMBL" id="BLYJ01000003">
    <property type="protein sequence ID" value="GFO87255.1"/>
    <property type="molecule type" value="Genomic_DNA"/>
</dbReference>
<keyword evidence="1" id="KW-0472">Membrane</keyword>
<accession>A0ABQ1DX28</accession>
<feature type="transmembrane region" description="Helical" evidence="1">
    <location>
        <begin position="7"/>
        <end position="27"/>
    </location>
</feature>
<dbReference type="Proteomes" id="UP000620147">
    <property type="component" value="Unassembled WGS sequence"/>
</dbReference>
<evidence type="ECO:0000313" key="2">
    <source>
        <dbReference type="EMBL" id="GFO87255.1"/>
    </source>
</evidence>
<name>A0ABQ1DX28_9FIRM</name>
<protein>
    <submittedName>
        <fullName evidence="2">Uncharacterized protein</fullName>
    </submittedName>
</protein>
<keyword evidence="1" id="KW-1133">Transmembrane helix</keyword>
<dbReference type="RefSeq" id="WP_118728843.1">
    <property type="nucleotide sequence ID" value="NZ_BLYJ01000003.1"/>
</dbReference>
<proteinExistence type="predicted"/>
<gene>
    <name evidence="2" type="ORF">BUFA31_04190</name>
</gene>
<evidence type="ECO:0000256" key="1">
    <source>
        <dbReference type="SAM" id="Phobius"/>
    </source>
</evidence>
<comment type="caution">
    <text evidence="2">The sequence shown here is derived from an EMBL/GenBank/DDBJ whole genome shotgun (WGS) entry which is preliminary data.</text>
</comment>
<organism evidence="2 3">
    <name type="scientific">Butyricicoccus faecihominis</name>
    <dbReference type="NCBI Taxonomy" id="1712515"/>
    <lineage>
        <taxon>Bacteria</taxon>
        <taxon>Bacillati</taxon>
        <taxon>Bacillota</taxon>
        <taxon>Clostridia</taxon>
        <taxon>Eubacteriales</taxon>
        <taxon>Butyricicoccaceae</taxon>
        <taxon>Butyricicoccus</taxon>
    </lineage>
</organism>
<evidence type="ECO:0000313" key="3">
    <source>
        <dbReference type="Proteomes" id="UP000620147"/>
    </source>
</evidence>
<keyword evidence="1" id="KW-0812">Transmembrane</keyword>
<reference evidence="2 3" key="1">
    <citation type="submission" date="2020-06" db="EMBL/GenBank/DDBJ databases">
        <title>Characterization of fructooligosaccharide metabolism and fructooligosaccharide-degrading enzymes in human commensal butyrate producers.</title>
        <authorList>
            <person name="Tanno H."/>
            <person name="Fujii T."/>
            <person name="Hirano K."/>
            <person name="Maeno S."/>
            <person name="Tonozuka T."/>
            <person name="Sakamoto M."/>
            <person name="Ohkuma M."/>
            <person name="Tochio T."/>
            <person name="Endo A."/>
        </authorList>
    </citation>
    <scope>NUCLEOTIDE SEQUENCE [LARGE SCALE GENOMIC DNA]</scope>
    <source>
        <strain evidence="2 3">JCM 31056</strain>
    </source>
</reference>
<keyword evidence="3" id="KW-1185">Reference proteome</keyword>
<feature type="transmembrane region" description="Helical" evidence="1">
    <location>
        <begin position="39"/>
        <end position="58"/>
    </location>
</feature>